<dbReference type="EMBL" id="BJZR01000087">
    <property type="protein sequence ID" value="GEO93139.1"/>
    <property type="molecule type" value="Genomic_DNA"/>
</dbReference>
<gene>
    <name evidence="3" type="ORF">AS188_05570</name>
    <name evidence="4" type="ORF">KFL01_24450</name>
</gene>
<reference evidence="4 6" key="2">
    <citation type="submission" date="2019-07" db="EMBL/GenBank/DDBJ databases">
        <title>Whole genome shotgun sequence of Kocuria flava NBRC 107626.</title>
        <authorList>
            <person name="Hosoyama A."/>
            <person name="Uohara A."/>
            <person name="Ohji S."/>
            <person name="Ichikawa N."/>
        </authorList>
    </citation>
    <scope>NUCLEOTIDE SEQUENCE [LARGE SCALE GENOMIC DNA]</scope>
    <source>
        <strain evidence="4 6">NBRC 107626</strain>
    </source>
</reference>
<dbReference type="Proteomes" id="UP000057181">
    <property type="component" value="Chromosome"/>
</dbReference>
<evidence type="ECO:0000256" key="1">
    <source>
        <dbReference type="PIRSR" id="PIRSR613078-1"/>
    </source>
</evidence>
<dbReference type="InterPro" id="IPR013078">
    <property type="entry name" value="His_Pase_superF_clade-1"/>
</dbReference>
<sequence>MTNPGRIVLIRHGQTDWNLAERLQGAVDVPLNDTGRHQAREAGRLLREQALAWDVVVSSPLGRAVETARLIGEALGLEPAGTYPELTERGFGRHEGASYAGLGPAEREALMGAGEPAGAVARRGLAALHRIRREHPGRHVLVVAHGSLIRLTLSHLHGRAHPRIGNCEVVPVGVEALAAAHEAAADTPDTALPVQ</sequence>
<dbReference type="STRING" id="446860.AS188_05570"/>
<dbReference type="RefSeq" id="WP_058858018.1">
    <property type="nucleotide sequence ID" value="NZ_BJZR01000087.1"/>
</dbReference>
<dbReference type="CDD" id="cd07067">
    <property type="entry name" value="HP_PGM_like"/>
    <property type="match status" value="1"/>
</dbReference>
<dbReference type="AlphaFoldDB" id="A0A0U3G866"/>
<evidence type="ECO:0000313" key="6">
    <source>
        <dbReference type="Proteomes" id="UP000321155"/>
    </source>
</evidence>
<evidence type="ECO:0000313" key="3">
    <source>
        <dbReference type="EMBL" id="ALU39307.1"/>
    </source>
</evidence>
<proteinExistence type="predicted"/>
<dbReference type="GO" id="GO:0016791">
    <property type="term" value="F:phosphatase activity"/>
    <property type="evidence" value="ECO:0007669"/>
    <property type="project" value="TreeGrafter"/>
</dbReference>
<dbReference type="PANTHER" id="PTHR48100">
    <property type="entry name" value="BROAD-SPECIFICITY PHOSPHATASE YOR283W-RELATED"/>
    <property type="match status" value="1"/>
</dbReference>
<dbReference type="Gene3D" id="3.40.50.1240">
    <property type="entry name" value="Phosphoglycerate mutase-like"/>
    <property type="match status" value="1"/>
</dbReference>
<accession>A0A0U3G866</accession>
<dbReference type="KEGG" id="kfv:AS188_05570"/>
<dbReference type="PROSITE" id="PS00175">
    <property type="entry name" value="PG_MUTASE"/>
    <property type="match status" value="1"/>
</dbReference>
<dbReference type="OrthoDB" id="4697614at2"/>
<dbReference type="GO" id="GO:0005737">
    <property type="term" value="C:cytoplasm"/>
    <property type="evidence" value="ECO:0007669"/>
    <property type="project" value="TreeGrafter"/>
</dbReference>
<dbReference type="PANTHER" id="PTHR48100:SF59">
    <property type="entry name" value="ADENOSYLCOBALAMIN_ALPHA-RIBAZOLE PHOSPHATASE"/>
    <property type="match status" value="1"/>
</dbReference>
<organism evidence="3 5">
    <name type="scientific">Kocuria flava</name>
    <dbReference type="NCBI Taxonomy" id="446860"/>
    <lineage>
        <taxon>Bacteria</taxon>
        <taxon>Bacillati</taxon>
        <taxon>Actinomycetota</taxon>
        <taxon>Actinomycetes</taxon>
        <taxon>Micrococcales</taxon>
        <taxon>Micrococcaceae</taxon>
        <taxon>Kocuria</taxon>
    </lineage>
</organism>
<feature type="binding site" evidence="2">
    <location>
        <begin position="11"/>
        <end position="18"/>
    </location>
    <ligand>
        <name>substrate</name>
    </ligand>
</feature>
<dbReference type="SUPFAM" id="SSF53254">
    <property type="entry name" value="Phosphoglycerate mutase-like"/>
    <property type="match status" value="1"/>
</dbReference>
<dbReference type="Pfam" id="PF00300">
    <property type="entry name" value="His_Phos_1"/>
    <property type="match status" value="1"/>
</dbReference>
<keyword evidence="6" id="KW-1185">Reference proteome</keyword>
<protein>
    <submittedName>
        <fullName evidence="3">Phosphoglycerate mutase</fullName>
    </submittedName>
</protein>
<dbReference type="InterPro" id="IPR050275">
    <property type="entry name" value="PGM_Phosphatase"/>
</dbReference>
<feature type="binding site" evidence="2">
    <location>
        <position position="63"/>
    </location>
    <ligand>
        <name>substrate</name>
    </ligand>
</feature>
<dbReference type="Proteomes" id="UP000321155">
    <property type="component" value="Unassembled WGS sequence"/>
</dbReference>
<evidence type="ECO:0000256" key="2">
    <source>
        <dbReference type="PIRSR" id="PIRSR613078-2"/>
    </source>
</evidence>
<feature type="active site" description="Tele-phosphohistidine intermediate" evidence="1">
    <location>
        <position position="12"/>
    </location>
</feature>
<dbReference type="InterPro" id="IPR001345">
    <property type="entry name" value="PG/BPGM_mutase_AS"/>
</dbReference>
<feature type="active site" description="Proton donor/acceptor" evidence="1">
    <location>
        <position position="88"/>
    </location>
</feature>
<dbReference type="EMBL" id="CP013254">
    <property type="protein sequence ID" value="ALU39307.1"/>
    <property type="molecule type" value="Genomic_DNA"/>
</dbReference>
<evidence type="ECO:0000313" key="5">
    <source>
        <dbReference type="Proteomes" id="UP000057181"/>
    </source>
</evidence>
<name>A0A0U3G866_9MICC</name>
<dbReference type="SMART" id="SM00855">
    <property type="entry name" value="PGAM"/>
    <property type="match status" value="1"/>
</dbReference>
<reference evidence="3 5" key="1">
    <citation type="submission" date="2015-11" db="EMBL/GenBank/DDBJ databases">
        <title>Complete Genome Sequence of Kocuria flava strain HO-9041.</title>
        <authorList>
            <person name="Zhou M."/>
            <person name="Dai J."/>
        </authorList>
    </citation>
    <scope>NUCLEOTIDE SEQUENCE [LARGE SCALE GENOMIC DNA]</scope>
    <source>
        <strain evidence="3 5">HO-9041</strain>
    </source>
</reference>
<evidence type="ECO:0000313" key="4">
    <source>
        <dbReference type="EMBL" id="GEO93139.1"/>
    </source>
</evidence>
<dbReference type="InterPro" id="IPR029033">
    <property type="entry name" value="His_PPase_superfam"/>
</dbReference>